<keyword evidence="9" id="KW-1185">Reference proteome</keyword>
<dbReference type="GO" id="GO:0000049">
    <property type="term" value="F:tRNA binding"/>
    <property type="evidence" value="ECO:0007669"/>
    <property type="project" value="UniProtKB-UniRule"/>
</dbReference>
<reference evidence="8 9" key="1">
    <citation type="journal article" date="2015" name="Genome Announc.">
        <title>Expanding the biotechnology potential of lactobacilli through comparative genomics of 213 strains and associated genera.</title>
        <authorList>
            <person name="Sun Z."/>
            <person name="Harris H.M."/>
            <person name="McCann A."/>
            <person name="Guo C."/>
            <person name="Argimon S."/>
            <person name="Zhang W."/>
            <person name="Yang X."/>
            <person name="Jeffery I.B."/>
            <person name="Cooney J.C."/>
            <person name="Kagawa T.F."/>
            <person name="Liu W."/>
            <person name="Song Y."/>
            <person name="Salvetti E."/>
            <person name="Wrobel A."/>
            <person name="Rasinkangas P."/>
            <person name="Parkhill J."/>
            <person name="Rea M.C."/>
            <person name="O'Sullivan O."/>
            <person name="Ritari J."/>
            <person name="Douillard F.P."/>
            <person name="Paul Ross R."/>
            <person name="Yang R."/>
            <person name="Briner A.E."/>
            <person name="Felis G.E."/>
            <person name="de Vos W.M."/>
            <person name="Barrangou R."/>
            <person name="Klaenhammer T.R."/>
            <person name="Caufield P.W."/>
            <person name="Cui Y."/>
            <person name="Zhang H."/>
            <person name="O'Toole P.W."/>
        </authorList>
    </citation>
    <scope>NUCLEOTIDE SEQUENCE [LARGE SCALE GENOMIC DNA]</scope>
    <source>
        <strain evidence="8 9">JCM 15530</strain>
    </source>
</reference>
<keyword evidence="1 5" id="KW-0820">tRNA-binding</keyword>
<keyword evidence="4 5" id="KW-0648">Protein biosynthesis</keyword>
<feature type="coiled-coil region" evidence="5">
    <location>
        <begin position="294"/>
        <end position="321"/>
    </location>
</feature>
<evidence type="ECO:0000256" key="2">
    <source>
        <dbReference type="ARBA" id="ARBA00022730"/>
    </source>
</evidence>
<sequence>MSFDGAFTHAMVKELNDRLSTGRVTKINQPYDNEVVVTIRANRKPAPLLLSANPTFARIQTSAIPFVNPAVPTNFTMMLRKYLSGAVLQSVSQLDNDRVVHLNFSSRNELGDEVALQLIIEIMARHSNVILVDQSRQVILDAIKHVGSDQNRYRTLLPGSTYINPPHQDLINPFNGPQSDLADKVKKFPNETVLADELRQQYQGLGQDTALALARALHEPGEPMALFTAFFDRFDHPTPTLLTFENGKTAFAPFDFNVPEATLTTFDSLSELLDFYYQDRAERDRVQQQGSTLIHVTRNELKKNKTKLKKLEATLDSAEDADDYRIKGELLTTYLSQLTRGMTQIELPNFYDDEKPLKIALSNQISPSQNAQKYFKKYNKLKASVHYVNEQIEKTKAEIDYLENILSQIELAAPKDLIDIRLELQQEGYLRDHDHRKKNAKKRQQKVSKPEKFTASDGTAIEVGKNNLQNDQLTLHSAAKTDIWLHVKNMPGSHVIIHDAMPSDQTLQEAAEIAAYYSKARQSSSVPVDYVQVKRIRKPNGAKPGYVIYEGQRTLFVTPVREKVEQLAN</sequence>
<keyword evidence="3 5" id="KW-0694">RNA-binding</keyword>
<gene>
    <name evidence="5" type="primary">rqcH</name>
    <name evidence="8" type="ORF">FC96_GL000267</name>
</gene>
<dbReference type="PANTHER" id="PTHR15239:SF6">
    <property type="entry name" value="RIBOSOME QUALITY CONTROL COMPLEX SUBUNIT NEMF"/>
    <property type="match status" value="1"/>
</dbReference>
<organism evidence="8 9">
    <name type="scientific">Secundilactobacillus kimchicus JCM 15530</name>
    <dbReference type="NCBI Taxonomy" id="1302272"/>
    <lineage>
        <taxon>Bacteria</taxon>
        <taxon>Bacillati</taxon>
        <taxon>Bacillota</taxon>
        <taxon>Bacilli</taxon>
        <taxon>Lactobacillales</taxon>
        <taxon>Lactobacillaceae</taxon>
        <taxon>Secundilactobacillus</taxon>
    </lineage>
</organism>
<evidence type="ECO:0000259" key="7">
    <source>
        <dbReference type="Pfam" id="PF05670"/>
    </source>
</evidence>
<dbReference type="InterPro" id="IPR043682">
    <property type="entry name" value="RqcH_bacterial"/>
</dbReference>
<dbReference type="GO" id="GO:0019843">
    <property type="term" value="F:rRNA binding"/>
    <property type="evidence" value="ECO:0007669"/>
    <property type="project" value="UniProtKB-UniRule"/>
</dbReference>
<dbReference type="InterPro" id="IPR051608">
    <property type="entry name" value="RQC_Subunit_NEMF"/>
</dbReference>
<dbReference type="EMBL" id="AZCX01000001">
    <property type="protein sequence ID" value="KRK49343.1"/>
    <property type="molecule type" value="Genomic_DNA"/>
</dbReference>
<dbReference type="FunFam" id="2.30.310.10:FF:000004">
    <property type="entry name" value="Fibronectin-binding protein A"/>
    <property type="match status" value="1"/>
</dbReference>
<comment type="function">
    <text evidence="5">Key component of the ribosome quality control system (RQC), a ribosome-associated complex that mediates the extraction of incompletely synthesized nascent chains from stalled ribosomes and their subsequent degradation. RqcH recruits Ala-charged tRNA, and with RqcP directs the elongation of stalled nascent chains on 50S ribosomal subunits, leading to non-templated C-terminal alanine extensions (Ala tail). The Ala tail promotes nascent chain degradation. May add between 1 and at least 8 Ala residues. Binds to stalled 50S ribosomal subunits.</text>
</comment>
<evidence type="ECO:0000256" key="4">
    <source>
        <dbReference type="ARBA" id="ARBA00022917"/>
    </source>
</evidence>
<proteinExistence type="inferred from homology"/>
<evidence type="ECO:0000256" key="6">
    <source>
        <dbReference type="SAM" id="MobiDB-lite"/>
    </source>
</evidence>
<keyword evidence="2 5" id="KW-0699">rRNA-binding</keyword>
<evidence type="ECO:0000313" key="8">
    <source>
        <dbReference type="EMBL" id="KRK49343.1"/>
    </source>
</evidence>
<dbReference type="Pfam" id="PF05670">
    <property type="entry name" value="NFACT-R_1"/>
    <property type="match status" value="1"/>
</dbReference>
<comment type="similarity">
    <text evidence="5">Belongs to the NEMF family.</text>
</comment>
<dbReference type="RefSeq" id="WP_056941715.1">
    <property type="nucleotide sequence ID" value="NZ_AZCX01000001.1"/>
</dbReference>
<feature type="region of interest" description="Disordered" evidence="6">
    <location>
        <begin position="433"/>
        <end position="454"/>
    </location>
</feature>
<feature type="compositionally biased region" description="Basic residues" evidence="6">
    <location>
        <begin position="434"/>
        <end position="446"/>
    </location>
</feature>
<dbReference type="HAMAP" id="MF_00844_B">
    <property type="entry name" value="RqcH_B"/>
    <property type="match status" value="1"/>
</dbReference>
<dbReference type="Pfam" id="PF05833">
    <property type="entry name" value="NFACT_N"/>
    <property type="match status" value="1"/>
</dbReference>
<protein>
    <recommendedName>
        <fullName evidence="5">Rqc2 homolog RqcH</fullName>
        <shortName evidence="5">RqcH</shortName>
    </recommendedName>
</protein>
<dbReference type="PANTHER" id="PTHR15239">
    <property type="entry name" value="NUCLEAR EXPORT MEDIATOR FACTOR NEMF"/>
    <property type="match status" value="1"/>
</dbReference>
<dbReference type="GO" id="GO:0072344">
    <property type="term" value="P:rescue of stalled ribosome"/>
    <property type="evidence" value="ECO:0007669"/>
    <property type="project" value="UniProtKB-UniRule"/>
</dbReference>
<dbReference type="STRING" id="1302272.FC96_GL000267"/>
<feature type="domain" description="NFACT RNA-binding" evidence="7">
    <location>
        <begin position="452"/>
        <end position="545"/>
    </location>
</feature>
<dbReference type="GO" id="GO:1990112">
    <property type="term" value="C:RQC complex"/>
    <property type="evidence" value="ECO:0007669"/>
    <property type="project" value="TreeGrafter"/>
</dbReference>
<evidence type="ECO:0000256" key="1">
    <source>
        <dbReference type="ARBA" id="ARBA00022555"/>
    </source>
</evidence>
<dbReference type="AlphaFoldDB" id="A0A0R1HSF0"/>
<evidence type="ECO:0000256" key="5">
    <source>
        <dbReference type="HAMAP-Rule" id="MF_00844"/>
    </source>
</evidence>
<dbReference type="GO" id="GO:0043023">
    <property type="term" value="F:ribosomal large subunit binding"/>
    <property type="evidence" value="ECO:0007669"/>
    <property type="project" value="UniProtKB-UniRule"/>
</dbReference>
<comment type="subunit">
    <text evidence="5">Associates with stalled 50S ribosomal subunits. Binds to RqcP.</text>
</comment>
<evidence type="ECO:0000256" key="3">
    <source>
        <dbReference type="ARBA" id="ARBA00022884"/>
    </source>
</evidence>
<dbReference type="OrthoDB" id="9766163at2"/>
<dbReference type="Proteomes" id="UP000050911">
    <property type="component" value="Unassembled WGS sequence"/>
</dbReference>
<dbReference type="InterPro" id="IPR008532">
    <property type="entry name" value="NFACT_RNA-bd"/>
</dbReference>
<name>A0A0R1HSF0_9LACO</name>
<accession>A0A0R1HSF0</accession>
<dbReference type="Gene3D" id="2.30.310.10">
    <property type="entry name" value="ibrinogen binding protein from staphylococcus aureus domain"/>
    <property type="match status" value="1"/>
</dbReference>
<comment type="caution">
    <text evidence="8">The sequence shown here is derived from an EMBL/GenBank/DDBJ whole genome shotgun (WGS) entry which is preliminary data.</text>
</comment>
<dbReference type="PATRIC" id="fig|1302272.5.peg.264"/>
<dbReference type="Gene3D" id="3.40.970.40">
    <property type="entry name" value="fibrinogen binding protein from staphylococcus aureus domain like"/>
    <property type="match status" value="1"/>
</dbReference>
<evidence type="ECO:0000313" key="9">
    <source>
        <dbReference type="Proteomes" id="UP000050911"/>
    </source>
</evidence>
<keyword evidence="5" id="KW-0175">Coiled coil</keyword>